<proteinExistence type="predicted"/>
<gene>
    <name evidence="1" type="ORF">DTER00134_LOCUS21778</name>
</gene>
<dbReference type="AlphaFoldDB" id="A0A7S3R9E9"/>
<organism evidence="1">
    <name type="scientific">Dunaliella tertiolecta</name>
    <name type="common">Green alga</name>
    <dbReference type="NCBI Taxonomy" id="3047"/>
    <lineage>
        <taxon>Eukaryota</taxon>
        <taxon>Viridiplantae</taxon>
        <taxon>Chlorophyta</taxon>
        <taxon>core chlorophytes</taxon>
        <taxon>Chlorophyceae</taxon>
        <taxon>CS clade</taxon>
        <taxon>Chlamydomonadales</taxon>
        <taxon>Dunaliellaceae</taxon>
        <taxon>Dunaliella</taxon>
    </lineage>
</organism>
<evidence type="ECO:0000313" key="1">
    <source>
        <dbReference type="EMBL" id="CAE0506702.1"/>
    </source>
</evidence>
<reference evidence="1" key="1">
    <citation type="submission" date="2021-01" db="EMBL/GenBank/DDBJ databases">
        <authorList>
            <person name="Corre E."/>
            <person name="Pelletier E."/>
            <person name="Niang G."/>
            <person name="Scheremetjew M."/>
            <person name="Finn R."/>
            <person name="Kale V."/>
            <person name="Holt S."/>
            <person name="Cochrane G."/>
            <person name="Meng A."/>
            <person name="Brown T."/>
            <person name="Cohen L."/>
        </authorList>
    </citation>
    <scope>NUCLEOTIDE SEQUENCE</scope>
    <source>
        <strain evidence="1">CCMP1320</strain>
    </source>
</reference>
<dbReference type="EMBL" id="HBIP01035779">
    <property type="protein sequence ID" value="CAE0506702.1"/>
    <property type="molecule type" value="Transcribed_RNA"/>
</dbReference>
<accession>A0A7S3R9E9</accession>
<name>A0A7S3R9E9_DUNTE</name>
<protein>
    <submittedName>
        <fullName evidence="1">Uncharacterized protein</fullName>
    </submittedName>
</protein>
<sequence>MPLRAVDVLLLRNASAGLCDNWLEGKTGVCVCVCVCVLGRLLRAQMFSYASLKVSRSTQCYPLVMVLIGEVMFHPCISFSRRCMGSRLPCGGSLPCNTCPKK</sequence>